<dbReference type="RefSeq" id="WP_116707601.1">
    <property type="nucleotide sequence ID" value="NZ_QEKW01000003.1"/>
</dbReference>
<keyword evidence="2" id="KW-0472">Membrane</keyword>
<keyword evidence="4" id="KW-1185">Reference proteome</keyword>
<keyword evidence="2" id="KW-1133">Transmembrane helix</keyword>
<comment type="caution">
    <text evidence="3">The sequence shown here is derived from an EMBL/GenBank/DDBJ whole genome shotgun (WGS) entry which is preliminary data.</text>
</comment>
<reference evidence="3 4" key="1">
    <citation type="submission" date="2018-04" db="EMBL/GenBank/DDBJ databases">
        <title>Genomic Encyclopedia of Type Strains, Phase IV (KMG-IV): sequencing the most valuable type-strain genomes for metagenomic binning, comparative biology and taxonomic classification.</title>
        <authorList>
            <person name="Goeker M."/>
        </authorList>
    </citation>
    <scope>NUCLEOTIDE SEQUENCE [LARGE SCALE GENOMIC DNA]</scope>
    <source>
        <strain evidence="3 4">DSM 45771</strain>
    </source>
</reference>
<feature type="region of interest" description="Disordered" evidence="1">
    <location>
        <begin position="1"/>
        <end position="21"/>
    </location>
</feature>
<keyword evidence="2" id="KW-0812">Transmembrane</keyword>
<dbReference type="AlphaFoldDB" id="A0A2U1FIA9"/>
<dbReference type="InterPro" id="IPR010773">
    <property type="entry name" value="Mycophage_PG1_Gp7"/>
</dbReference>
<evidence type="ECO:0000313" key="4">
    <source>
        <dbReference type="Proteomes" id="UP000245639"/>
    </source>
</evidence>
<gene>
    <name evidence="3" type="ORF">C8D89_103245</name>
</gene>
<protein>
    <submittedName>
        <fullName evidence="3">Uncharacterized protein DUF1360</fullName>
    </submittedName>
</protein>
<dbReference type="OrthoDB" id="4722315at2"/>
<dbReference type="EMBL" id="QEKW01000003">
    <property type="protein sequence ID" value="PVZ11915.1"/>
    <property type="molecule type" value="Genomic_DNA"/>
</dbReference>
<feature type="transmembrane region" description="Helical" evidence="2">
    <location>
        <begin position="23"/>
        <end position="44"/>
    </location>
</feature>
<name>A0A2U1FIA9_9PSEU</name>
<evidence type="ECO:0000256" key="2">
    <source>
        <dbReference type="SAM" id="Phobius"/>
    </source>
</evidence>
<evidence type="ECO:0000256" key="1">
    <source>
        <dbReference type="SAM" id="MobiDB-lite"/>
    </source>
</evidence>
<organism evidence="3 4">
    <name type="scientific">Actinomycetospora cinnamomea</name>
    <dbReference type="NCBI Taxonomy" id="663609"/>
    <lineage>
        <taxon>Bacteria</taxon>
        <taxon>Bacillati</taxon>
        <taxon>Actinomycetota</taxon>
        <taxon>Actinomycetes</taxon>
        <taxon>Pseudonocardiales</taxon>
        <taxon>Pseudonocardiaceae</taxon>
        <taxon>Actinomycetospora</taxon>
    </lineage>
</organism>
<proteinExistence type="predicted"/>
<dbReference type="Pfam" id="PF07098">
    <property type="entry name" value="DUF1360"/>
    <property type="match status" value="1"/>
</dbReference>
<dbReference type="Proteomes" id="UP000245639">
    <property type="component" value="Unassembled WGS sequence"/>
</dbReference>
<evidence type="ECO:0000313" key="3">
    <source>
        <dbReference type="EMBL" id="PVZ11915.1"/>
    </source>
</evidence>
<accession>A0A2U1FIA9</accession>
<sequence length="169" mass="17621">MADLAQLGRDEAEEYRGGSGQPVGSHAAMLGIYLVLLAIGTLAARAAGRELPDSVSVKDLVTMALGTHKISRTITKESVTSPLRAPFTEHHGPGGPAEVMDEPRGEGGMRHAVGELLTCPFCLDVWIVSAFGLGLVVAPRLTRLVAGSFSALAGADFLQLAYARAQQAA</sequence>